<organism evidence="1 2">
    <name type="scientific">Afipia massiliensis</name>
    <dbReference type="NCBI Taxonomy" id="211460"/>
    <lineage>
        <taxon>Bacteria</taxon>
        <taxon>Pseudomonadati</taxon>
        <taxon>Pseudomonadota</taxon>
        <taxon>Alphaproteobacteria</taxon>
        <taxon>Hyphomicrobiales</taxon>
        <taxon>Nitrobacteraceae</taxon>
        <taxon>Afipia</taxon>
    </lineage>
</organism>
<reference evidence="1 2" key="1">
    <citation type="submission" date="2020-08" db="EMBL/GenBank/DDBJ databases">
        <title>Genomic Encyclopedia of Type Strains, Phase IV (KMG-IV): sequencing the most valuable type-strain genomes for metagenomic binning, comparative biology and taxonomic classification.</title>
        <authorList>
            <person name="Goeker M."/>
        </authorList>
    </citation>
    <scope>NUCLEOTIDE SEQUENCE [LARGE SCALE GENOMIC DNA]</scope>
    <source>
        <strain evidence="1 2">DSM 17498</strain>
    </source>
</reference>
<dbReference type="InterPro" id="IPR056123">
    <property type="entry name" value="DUF7706"/>
</dbReference>
<dbReference type="EMBL" id="JACHIJ010000002">
    <property type="protein sequence ID" value="MBB5051152.1"/>
    <property type="molecule type" value="Genomic_DNA"/>
</dbReference>
<sequence>MANETRVKIKLDLTEDQAEALAQMCKRMCHSHFVELSSRFSKYPDGRLEIDHMMEAEAVLARALRDEGFAPR</sequence>
<proteinExistence type="predicted"/>
<dbReference type="Pfam" id="PF24806">
    <property type="entry name" value="DUF7706"/>
    <property type="match status" value="1"/>
</dbReference>
<accession>A0A840MWR4</accession>
<dbReference type="RefSeq" id="WP_184082937.1">
    <property type="nucleotide sequence ID" value="NZ_JACHIJ010000002.1"/>
</dbReference>
<evidence type="ECO:0000313" key="2">
    <source>
        <dbReference type="Proteomes" id="UP000521227"/>
    </source>
</evidence>
<gene>
    <name evidence="1" type="ORF">HNQ36_001106</name>
</gene>
<evidence type="ECO:0000313" key="1">
    <source>
        <dbReference type="EMBL" id="MBB5051152.1"/>
    </source>
</evidence>
<dbReference type="AlphaFoldDB" id="A0A840MWR4"/>
<dbReference type="Proteomes" id="UP000521227">
    <property type="component" value="Unassembled WGS sequence"/>
</dbReference>
<protein>
    <submittedName>
        <fullName evidence="1">Uncharacterized protein</fullName>
    </submittedName>
</protein>
<comment type="caution">
    <text evidence="1">The sequence shown here is derived from an EMBL/GenBank/DDBJ whole genome shotgun (WGS) entry which is preliminary data.</text>
</comment>
<name>A0A840MWR4_9BRAD</name>